<dbReference type="VEuPathDB" id="VectorBase:AARA008865"/>
<sequence length="512" mass="56461">AYDGEPITTISRGWQFGPEGRPRASCDRSRVNRAWQKKMAFHLLLRLLSFIFWCGLITIRPAGALPAGPGIEIMPAQFSMNGQLDYVVVNENEETNTNFLEQQPVLVREPQRQAEYVVPQLQERPLQIQQRVQYQQPVTQPPQVQYQQPQVQYQQPVTQQPQVQYQAPVVQQPQVQYQQPAAAQQPQYQYYQQPQYTYQQTQSQPYYQSAYQQQQQPSYAQYQQPAYYYAGAPQSSGQYYSTPPDRGSDEGSIHPITFWSDLGGHLEGPTARRPAQQEHGSGAGPNTRSPAYPLCRCLRVGRLLRTGPARMSTATSTAASPSNDAVTDAASAHPNAAGAAATAAATTTGRTGRFHLTRMMVMMVMGMVVVMVRVMIMTITIYNDAARFERLLADRLGRRVPIDERVLLFGVAAVEEEEGGRIVPLFGCGDDDGGGTVEEAAAAAAVRSSGGEQEAVEDVDEDEHVLVVPVEAEVVDAIEALLSALPSAPVVTAGAVGSSRYILERLEGERER</sequence>
<dbReference type="VEuPathDB" id="VectorBase:AARA21_001814"/>
<keyword evidence="2" id="KW-1133">Transmembrane helix</keyword>
<evidence type="ECO:0000256" key="1">
    <source>
        <dbReference type="SAM" id="MobiDB-lite"/>
    </source>
</evidence>
<feature type="region of interest" description="Disordered" evidence="1">
    <location>
        <begin position="309"/>
        <end position="331"/>
    </location>
</feature>
<evidence type="ECO:0000313" key="3">
    <source>
        <dbReference type="EnsemblMetazoa" id="AARA008865-PA"/>
    </source>
</evidence>
<dbReference type="AlphaFoldDB" id="A0A182I5L3"/>
<dbReference type="EnsemblMetazoa" id="AARA008865-RA">
    <property type="protein sequence ID" value="AARA008865-PA"/>
    <property type="gene ID" value="AARA008865"/>
</dbReference>
<dbReference type="Proteomes" id="UP000075840">
    <property type="component" value="Unassembled WGS sequence"/>
</dbReference>
<proteinExistence type="predicted"/>
<name>A0A182I5L3_ANOAR</name>
<protein>
    <submittedName>
        <fullName evidence="3">Uncharacterized protein</fullName>
    </submittedName>
</protein>
<evidence type="ECO:0000313" key="4">
    <source>
        <dbReference type="Proteomes" id="UP000075840"/>
    </source>
</evidence>
<keyword evidence="2" id="KW-0472">Membrane</keyword>
<evidence type="ECO:0000256" key="2">
    <source>
        <dbReference type="SAM" id="Phobius"/>
    </source>
</evidence>
<keyword evidence="2" id="KW-0812">Transmembrane</keyword>
<feature type="region of interest" description="Disordered" evidence="1">
    <location>
        <begin position="237"/>
        <end position="288"/>
    </location>
</feature>
<dbReference type="EMBL" id="APCN01003459">
    <property type="status" value="NOT_ANNOTATED_CDS"/>
    <property type="molecule type" value="Genomic_DNA"/>
</dbReference>
<accession>A0A182I5L3</accession>
<keyword evidence="4" id="KW-1185">Reference proteome</keyword>
<organism evidence="3 4">
    <name type="scientific">Anopheles arabiensis</name>
    <name type="common">Mosquito</name>
    <dbReference type="NCBI Taxonomy" id="7173"/>
    <lineage>
        <taxon>Eukaryota</taxon>
        <taxon>Metazoa</taxon>
        <taxon>Ecdysozoa</taxon>
        <taxon>Arthropoda</taxon>
        <taxon>Hexapoda</taxon>
        <taxon>Insecta</taxon>
        <taxon>Pterygota</taxon>
        <taxon>Neoptera</taxon>
        <taxon>Endopterygota</taxon>
        <taxon>Diptera</taxon>
        <taxon>Nematocera</taxon>
        <taxon>Culicoidea</taxon>
        <taxon>Culicidae</taxon>
        <taxon>Anophelinae</taxon>
        <taxon>Anopheles</taxon>
    </lineage>
</organism>
<feature type="transmembrane region" description="Helical" evidence="2">
    <location>
        <begin position="39"/>
        <end position="59"/>
    </location>
</feature>
<reference evidence="3" key="1">
    <citation type="submission" date="2022-08" db="UniProtKB">
        <authorList>
            <consortium name="EnsemblMetazoa"/>
        </authorList>
    </citation>
    <scope>IDENTIFICATION</scope>
    <source>
        <strain evidence="3">Dongola</strain>
    </source>
</reference>
<feature type="transmembrane region" description="Helical" evidence="2">
    <location>
        <begin position="360"/>
        <end position="382"/>
    </location>
</feature>